<dbReference type="PANTHER" id="PTHR30136">
    <property type="entry name" value="HELIX-TURN-HELIX TRANSCRIPTIONAL REGULATOR, ICLR FAMILY"/>
    <property type="match status" value="1"/>
</dbReference>
<feature type="region of interest" description="Disordered" evidence="5">
    <location>
        <begin position="38"/>
        <end position="59"/>
    </location>
</feature>
<evidence type="ECO:0000256" key="3">
    <source>
        <dbReference type="ARBA" id="ARBA00023163"/>
    </source>
</evidence>
<evidence type="ECO:0000256" key="4">
    <source>
        <dbReference type="SAM" id="Coils"/>
    </source>
</evidence>
<dbReference type="SUPFAM" id="SSF55781">
    <property type="entry name" value="GAF domain-like"/>
    <property type="match status" value="1"/>
</dbReference>
<name>A0AAJ4Z9I3_PANPU</name>
<dbReference type="GO" id="GO:0045892">
    <property type="term" value="P:negative regulation of DNA-templated transcription"/>
    <property type="evidence" value="ECO:0007669"/>
    <property type="project" value="TreeGrafter"/>
</dbReference>
<dbReference type="Gene3D" id="1.10.10.10">
    <property type="entry name" value="Winged helix-like DNA-binding domain superfamily/Winged helix DNA-binding domain"/>
    <property type="match status" value="1"/>
</dbReference>
<organism evidence="8 9">
    <name type="scientific">Pandoraea pulmonicola</name>
    <dbReference type="NCBI Taxonomy" id="93221"/>
    <lineage>
        <taxon>Bacteria</taxon>
        <taxon>Pseudomonadati</taxon>
        <taxon>Pseudomonadota</taxon>
        <taxon>Betaproteobacteria</taxon>
        <taxon>Burkholderiales</taxon>
        <taxon>Burkholderiaceae</taxon>
        <taxon>Pandoraea</taxon>
    </lineage>
</organism>
<keyword evidence="2" id="KW-0238">DNA-binding</keyword>
<keyword evidence="3" id="KW-0804">Transcription</keyword>
<dbReference type="InterPro" id="IPR005471">
    <property type="entry name" value="Tscrpt_reg_IclR_N"/>
</dbReference>
<reference evidence="8 9" key="1">
    <citation type="submission" date="2018-06" db="EMBL/GenBank/DDBJ databases">
        <authorList>
            <consortium name="Pathogen Informatics"/>
            <person name="Doyle S."/>
        </authorList>
    </citation>
    <scope>NUCLEOTIDE SEQUENCE [LARGE SCALE GENOMIC DNA]</scope>
    <source>
        <strain evidence="8 9">NCTC13159</strain>
    </source>
</reference>
<dbReference type="SUPFAM" id="SSF46785">
    <property type="entry name" value="Winged helix' DNA-binding domain"/>
    <property type="match status" value="1"/>
</dbReference>
<feature type="domain" description="IclR-ED" evidence="7">
    <location>
        <begin position="126"/>
        <end position="309"/>
    </location>
</feature>
<evidence type="ECO:0000256" key="2">
    <source>
        <dbReference type="ARBA" id="ARBA00023125"/>
    </source>
</evidence>
<evidence type="ECO:0000259" key="7">
    <source>
        <dbReference type="PROSITE" id="PS51078"/>
    </source>
</evidence>
<dbReference type="InterPro" id="IPR050707">
    <property type="entry name" value="HTH_MetabolicPath_Reg"/>
</dbReference>
<dbReference type="InterPro" id="IPR014757">
    <property type="entry name" value="Tscrpt_reg_IclR_C"/>
</dbReference>
<feature type="domain" description="HTH iclR-type" evidence="6">
    <location>
        <begin position="63"/>
        <end position="125"/>
    </location>
</feature>
<evidence type="ECO:0000256" key="1">
    <source>
        <dbReference type="ARBA" id="ARBA00023015"/>
    </source>
</evidence>
<dbReference type="PROSITE" id="PS51077">
    <property type="entry name" value="HTH_ICLR"/>
    <property type="match status" value="1"/>
</dbReference>
<dbReference type="InterPro" id="IPR029016">
    <property type="entry name" value="GAF-like_dom_sf"/>
</dbReference>
<dbReference type="GO" id="GO:0003677">
    <property type="term" value="F:DNA binding"/>
    <property type="evidence" value="ECO:0007669"/>
    <property type="project" value="UniProtKB-KW"/>
</dbReference>
<evidence type="ECO:0000259" key="6">
    <source>
        <dbReference type="PROSITE" id="PS51077"/>
    </source>
</evidence>
<evidence type="ECO:0000313" key="9">
    <source>
        <dbReference type="Proteomes" id="UP000254589"/>
    </source>
</evidence>
<gene>
    <name evidence="8" type="primary">kdgR_1</name>
    <name evidence="8" type="ORF">NCTC13159_00806</name>
</gene>
<dbReference type="InterPro" id="IPR036390">
    <property type="entry name" value="WH_DNA-bd_sf"/>
</dbReference>
<proteinExistence type="predicted"/>
<dbReference type="PROSITE" id="PS51078">
    <property type="entry name" value="ICLR_ED"/>
    <property type="match status" value="1"/>
</dbReference>
<dbReference type="Pfam" id="PF09339">
    <property type="entry name" value="HTH_IclR"/>
    <property type="match status" value="1"/>
</dbReference>
<accession>A0AAJ4Z9I3</accession>
<keyword evidence="4" id="KW-0175">Coiled coil</keyword>
<evidence type="ECO:0000256" key="5">
    <source>
        <dbReference type="SAM" id="MobiDB-lite"/>
    </source>
</evidence>
<dbReference type="EMBL" id="UGSJ01000001">
    <property type="protein sequence ID" value="SUA89343.1"/>
    <property type="molecule type" value="Genomic_DNA"/>
</dbReference>
<dbReference type="Proteomes" id="UP000254589">
    <property type="component" value="Unassembled WGS sequence"/>
</dbReference>
<comment type="caution">
    <text evidence="8">The sequence shown here is derived from an EMBL/GenBank/DDBJ whole genome shotgun (WGS) entry which is preliminary data.</text>
</comment>
<feature type="coiled-coil region" evidence="4">
    <location>
        <begin position="221"/>
        <end position="251"/>
    </location>
</feature>
<dbReference type="GO" id="GO:0003700">
    <property type="term" value="F:DNA-binding transcription factor activity"/>
    <property type="evidence" value="ECO:0007669"/>
    <property type="project" value="TreeGrafter"/>
</dbReference>
<dbReference type="SMART" id="SM00346">
    <property type="entry name" value="HTH_ICLR"/>
    <property type="match status" value="1"/>
</dbReference>
<dbReference type="InterPro" id="IPR011991">
    <property type="entry name" value="ArsR-like_HTH"/>
</dbReference>
<feature type="compositionally biased region" description="Polar residues" evidence="5">
    <location>
        <begin position="49"/>
        <end position="59"/>
    </location>
</feature>
<dbReference type="AlphaFoldDB" id="A0AAJ4Z9I3"/>
<dbReference type="CDD" id="cd00090">
    <property type="entry name" value="HTH_ARSR"/>
    <property type="match status" value="1"/>
</dbReference>
<keyword evidence="1" id="KW-0805">Transcription regulation</keyword>
<sequence>MRKTGRRGATARRYVGVAARVRAGAVAFEVPEGAWGRETAASDNDLEDNSTPISDTDMSNQSNAAAVRAFRILEILSAAGAPMTLAQIVAAIGLPKQTVHRILKQLEAAWLVTREAGSRHYEPSSRVRAMAVNALMHAGPAAARHAILQQLVDKLGETCNLSMLSGDDLVYLDRVETEWSRQLKLSPGSRVPLHCTASGKLLLAYLPRARREKLIAHLPLRPRAENTITDLEDLRNELTDTRKRRIGTNNEEHVPGMIAVAVPVMLDRNRACAAIAVQASAQHTTLEKLMTYLPDLQEAAETMAATFNE</sequence>
<protein>
    <submittedName>
        <fullName evidence="8">Transcriptional regulator kdgR</fullName>
    </submittedName>
</protein>
<dbReference type="Pfam" id="PF01614">
    <property type="entry name" value="IclR_C"/>
    <property type="match status" value="1"/>
</dbReference>
<dbReference type="Gene3D" id="3.30.450.40">
    <property type="match status" value="1"/>
</dbReference>
<dbReference type="InterPro" id="IPR036388">
    <property type="entry name" value="WH-like_DNA-bd_sf"/>
</dbReference>
<dbReference type="PANTHER" id="PTHR30136:SF24">
    <property type="entry name" value="HTH-TYPE TRANSCRIPTIONAL REPRESSOR ALLR"/>
    <property type="match status" value="1"/>
</dbReference>
<evidence type="ECO:0000313" key="8">
    <source>
        <dbReference type="EMBL" id="SUA89343.1"/>
    </source>
</evidence>